<organism evidence="1">
    <name type="scientific">viral metagenome</name>
    <dbReference type="NCBI Taxonomy" id="1070528"/>
    <lineage>
        <taxon>unclassified sequences</taxon>
        <taxon>metagenomes</taxon>
        <taxon>organismal metagenomes</taxon>
    </lineage>
</organism>
<sequence>MGQQCTSSSSIIPEELIQKIPKIIFTRYLYVKDEVKLTLLICILNKNEKSLFWAYELYHSGFENELFDFLWKIYFDFYYTLNPSFYDYFVKRHKEWKKIAIGIQKDKIINIIVNNLMIRPSNIDVFLLRQIVNYSDFKLHDITGMHIMLEGLEFINFKKLTEWFNNKEYINISNFVLNVCKEKHIDELLMFVNSYFKKQSNNDKKILEYKMHMHMHNISVQQRHTILAYIIMQFTILEEDIRMGKKLYVRVDEEETKIHETIQSDHNACFYPYKILPKACVNSIDENNYLSLFKLQRDSIDLQNAYFNHWEYYAAYSPIWFERIKKYKGIINHSTRKVDFPTDELLEAFYDEYNYETDEQTLDTQLKSIQEIVTTRTWKQFYETRKQSGIFNPNIELFDLFVKLEY</sequence>
<dbReference type="EMBL" id="MN739553">
    <property type="protein sequence ID" value="QHT12953.1"/>
    <property type="molecule type" value="Genomic_DNA"/>
</dbReference>
<evidence type="ECO:0000313" key="1">
    <source>
        <dbReference type="EMBL" id="QHT12953.1"/>
    </source>
</evidence>
<name>A0A6C0D924_9ZZZZ</name>
<protein>
    <submittedName>
        <fullName evidence="1">Uncharacterized protein</fullName>
    </submittedName>
</protein>
<accession>A0A6C0D924</accession>
<dbReference type="AlphaFoldDB" id="A0A6C0D924"/>
<reference evidence="1" key="1">
    <citation type="journal article" date="2020" name="Nature">
        <title>Giant virus diversity and host interactions through global metagenomics.</title>
        <authorList>
            <person name="Schulz F."/>
            <person name="Roux S."/>
            <person name="Paez-Espino D."/>
            <person name="Jungbluth S."/>
            <person name="Walsh D.A."/>
            <person name="Denef V.J."/>
            <person name="McMahon K.D."/>
            <person name="Konstantinidis K.T."/>
            <person name="Eloe-Fadrosh E.A."/>
            <person name="Kyrpides N.C."/>
            <person name="Woyke T."/>
        </authorList>
    </citation>
    <scope>NUCLEOTIDE SEQUENCE</scope>
    <source>
        <strain evidence="1">GVMAG-M-3300023174-130</strain>
    </source>
</reference>
<proteinExistence type="predicted"/>